<name>A0A6L5X9S3_9BACT</name>
<dbReference type="EMBL" id="VULT01000001">
    <property type="protein sequence ID" value="MSS16377.1"/>
    <property type="molecule type" value="Genomic_DNA"/>
</dbReference>
<keyword evidence="1" id="KW-0732">Signal</keyword>
<accession>A0A6L5X9S3</accession>
<reference evidence="2 3" key="1">
    <citation type="submission" date="2019-08" db="EMBL/GenBank/DDBJ databases">
        <title>In-depth cultivation of the pig gut microbiome towards novel bacterial diversity and tailored functional studies.</title>
        <authorList>
            <person name="Wylensek D."/>
            <person name="Hitch T.C.A."/>
            <person name="Clavel T."/>
        </authorList>
    </citation>
    <scope>NUCLEOTIDE SEQUENCE [LARGE SCALE GENOMIC DNA]</scope>
    <source>
        <strain evidence="2 3">Oil-RF-744-WCA-WT-10</strain>
    </source>
</reference>
<dbReference type="AlphaFoldDB" id="A0A6L5X9S3"/>
<feature type="signal peptide" evidence="1">
    <location>
        <begin position="1"/>
        <end position="23"/>
    </location>
</feature>
<dbReference type="Proteomes" id="UP000483362">
    <property type="component" value="Unassembled WGS sequence"/>
</dbReference>
<evidence type="ECO:0000313" key="2">
    <source>
        <dbReference type="EMBL" id="MSS16377.1"/>
    </source>
</evidence>
<protein>
    <recommendedName>
        <fullName evidence="4">VWFA domain-containing protein</fullName>
    </recommendedName>
</protein>
<dbReference type="RefSeq" id="WP_154327839.1">
    <property type="nucleotide sequence ID" value="NZ_CP045696.1"/>
</dbReference>
<dbReference type="PROSITE" id="PS51257">
    <property type="entry name" value="PROKAR_LIPOPROTEIN"/>
    <property type="match status" value="1"/>
</dbReference>
<organism evidence="2 3">
    <name type="scientific">Sodaliphilus pleomorphus</name>
    <dbReference type="NCBI Taxonomy" id="2606626"/>
    <lineage>
        <taxon>Bacteria</taxon>
        <taxon>Pseudomonadati</taxon>
        <taxon>Bacteroidota</taxon>
        <taxon>Bacteroidia</taxon>
        <taxon>Bacteroidales</taxon>
        <taxon>Muribaculaceae</taxon>
        <taxon>Sodaliphilus</taxon>
    </lineage>
</organism>
<comment type="caution">
    <text evidence="2">The sequence shown here is derived from an EMBL/GenBank/DDBJ whole genome shotgun (WGS) entry which is preliminary data.</text>
</comment>
<sequence length="487" mass="54017">MKKIFWLVPLVALCLMAMTAVLTSCGGGDPLEKTVREAFVKGDTTQARYNRIVDLLKSNPKKYSDYIDGQGNVNVDALGSYINAIGQKLRPPMSWNVKAYAAQPLSLTVYFERSGSMVPYDSQGGSGQLKKAVNDLINYFPGKERVSINIVNDGIYPYRGTVDSFLQDRNIYATTQGTGNPAYTDFKVIFDKIFQAQKPNNVSILVTDLIYSPRNTAGVSTAKIFNEENSLATSIFKHYKGKSVIVEQLLGDFDGMYYPYSGVPFQYKGPRPFYIIIVADASLIDRMAADKSYANFLNLGNVLNSYRFNQAQTELKFNILPSWRGNAGRFRPDRDDAALLTHCQGDKLTGVLAFSIAVNLDALQKNDVFLTNAANYAVQSHSGFTVKVERITPNDVTGNNRRFLEGMTHVITFTGKFNTPADEIVVNLRNDFPQWITSSTSNDDSNPAAGDFAHTTFGLERFLRGIYDAFSAGGSNSYATIHIRLEK</sequence>
<feature type="chain" id="PRO_5026758134" description="VWFA domain-containing protein" evidence="1">
    <location>
        <begin position="24"/>
        <end position="487"/>
    </location>
</feature>
<evidence type="ECO:0000313" key="3">
    <source>
        <dbReference type="Proteomes" id="UP000483362"/>
    </source>
</evidence>
<keyword evidence="3" id="KW-1185">Reference proteome</keyword>
<proteinExistence type="predicted"/>
<evidence type="ECO:0008006" key="4">
    <source>
        <dbReference type="Google" id="ProtNLM"/>
    </source>
</evidence>
<gene>
    <name evidence="2" type="ORF">FYJ29_01115</name>
</gene>
<evidence type="ECO:0000256" key="1">
    <source>
        <dbReference type="SAM" id="SignalP"/>
    </source>
</evidence>